<keyword evidence="2" id="KW-1133">Transmembrane helix</keyword>
<name>A0ABR1NAX9_9PEZI</name>
<reference evidence="3 4" key="1">
    <citation type="submission" date="2024-04" db="EMBL/GenBank/DDBJ databases">
        <title>Phyllosticta paracitricarpa is synonymous to the EU quarantine fungus P. citricarpa based on phylogenomic analyses.</title>
        <authorList>
            <consortium name="Lawrence Berkeley National Laboratory"/>
            <person name="Van ingen-buijs V.A."/>
            <person name="Van westerhoven A.C."/>
            <person name="Haridas S."/>
            <person name="Skiadas P."/>
            <person name="Martin F."/>
            <person name="Groenewald J.Z."/>
            <person name="Crous P.W."/>
            <person name="Seidl M.F."/>
        </authorList>
    </citation>
    <scope>NUCLEOTIDE SEQUENCE [LARGE SCALE GENOMIC DNA]</scope>
    <source>
        <strain evidence="3 4">CBS 141358</strain>
    </source>
</reference>
<evidence type="ECO:0000256" key="2">
    <source>
        <dbReference type="SAM" id="Phobius"/>
    </source>
</evidence>
<gene>
    <name evidence="3" type="ORF">JOL62DRAFT_22350</name>
</gene>
<comment type="caution">
    <text evidence="3">The sequence shown here is derived from an EMBL/GenBank/DDBJ whole genome shotgun (WGS) entry which is preliminary data.</text>
</comment>
<dbReference type="Proteomes" id="UP001367316">
    <property type="component" value="Unassembled WGS sequence"/>
</dbReference>
<evidence type="ECO:0000313" key="4">
    <source>
        <dbReference type="Proteomes" id="UP001367316"/>
    </source>
</evidence>
<organism evidence="3 4">
    <name type="scientific">Phyllosticta paracitricarpa</name>
    <dbReference type="NCBI Taxonomy" id="2016321"/>
    <lineage>
        <taxon>Eukaryota</taxon>
        <taxon>Fungi</taxon>
        <taxon>Dikarya</taxon>
        <taxon>Ascomycota</taxon>
        <taxon>Pezizomycotina</taxon>
        <taxon>Dothideomycetes</taxon>
        <taxon>Dothideomycetes incertae sedis</taxon>
        <taxon>Botryosphaeriales</taxon>
        <taxon>Phyllostictaceae</taxon>
        <taxon>Phyllosticta</taxon>
    </lineage>
</organism>
<accession>A0ABR1NAX9</accession>
<keyword evidence="2" id="KW-0472">Membrane</keyword>
<keyword evidence="2" id="KW-0812">Transmembrane</keyword>
<sequence>MFSYGITIVAGRASPATYLVRRERVTFARSTTYTPLDLPIRPACLILNTNIPGAVLPPLSSLIMFFLLPSILSLSLSLLPTTRDRPDTRIPPVMDSNTRGRKKSQPTNKKDFATQTDACKGPGTDKESSHVHLHAQKLFQTTTDGRTDGRTGTHVRRVND</sequence>
<dbReference type="EMBL" id="JBBPBF010000010">
    <property type="protein sequence ID" value="KAK7612351.1"/>
    <property type="molecule type" value="Genomic_DNA"/>
</dbReference>
<evidence type="ECO:0000256" key="1">
    <source>
        <dbReference type="SAM" id="MobiDB-lite"/>
    </source>
</evidence>
<keyword evidence="4" id="KW-1185">Reference proteome</keyword>
<feature type="compositionally biased region" description="Basic and acidic residues" evidence="1">
    <location>
        <begin position="145"/>
        <end position="160"/>
    </location>
</feature>
<protein>
    <submittedName>
        <fullName evidence="3">Uncharacterized protein</fullName>
    </submittedName>
</protein>
<evidence type="ECO:0000313" key="3">
    <source>
        <dbReference type="EMBL" id="KAK7612351.1"/>
    </source>
</evidence>
<feature type="region of interest" description="Disordered" evidence="1">
    <location>
        <begin position="83"/>
        <end position="160"/>
    </location>
</feature>
<feature type="transmembrane region" description="Helical" evidence="2">
    <location>
        <begin position="59"/>
        <end position="79"/>
    </location>
</feature>
<proteinExistence type="predicted"/>